<evidence type="ECO:0000256" key="3">
    <source>
        <dbReference type="PROSITE-ProRule" id="PRU00339"/>
    </source>
</evidence>
<dbReference type="Pfam" id="PF13429">
    <property type="entry name" value="TPR_15"/>
    <property type="match status" value="1"/>
</dbReference>
<dbReference type="InterPro" id="IPR051685">
    <property type="entry name" value="Ycf3/AcsC/BcsC/TPR_MFPF"/>
</dbReference>
<comment type="caution">
    <text evidence="5">The sequence shown here is derived from an EMBL/GenBank/DDBJ whole genome shotgun (WGS) entry which is preliminary data.</text>
</comment>
<feature type="non-terminal residue" evidence="5">
    <location>
        <position position="301"/>
    </location>
</feature>
<dbReference type="InterPro" id="IPR011990">
    <property type="entry name" value="TPR-like_helical_dom_sf"/>
</dbReference>
<gene>
    <name evidence="5" type="ORF">H9853_10285</name>
</gene>
<dbReference type="SMART" id="SM00028">
    <property type="entry name" value="TPR"/>
    <property type="match status" value="4"/>
</dbReference>
<evidence type="ECO:0000313" key="6">
    <source>
        <dbReference type="Proteomes" id="UP000824156"/>
    </source>
</evidence>
<evidence type="ECO:0000256" key="1">
    <source>
        <dbReference type="ARBA" id="ARBA00022737"/>
    </source>
</evidence>
<keyword evidence="4" id="KW-0732">Signal</keyword>
<evidence type="ECO:0000256" key="4">
    <source>
        <dbReference type="SAM" id="SignalP"/>
    </source>
</evidence>
<feature type="chain" id="PRO_5039416958" evidence="4">
    <location>
        <begin position="27"/>
        <end position="301"/>
    </location>
</feature>
<dbReference type="Gene3D" id="1.25.40.10">
    <property type="entry name" value="Tetratricopeptide repeat domain"/>
    <property type="match status" value="2"/>
</dbReference>
<dbReference type="Proteomes" id="UP000824156">
    <property type="component" value="Unassembled WGS sequence"/>
</dbReference>
<organism evidence="5 6">
    <name type="scientific">Candidatus Sphingobacterium stercoripullorum</name>
    <dbReference type="NCBI Taxonomy" id="2838759"/>
    <lineage>
        <taxon>Bacteria</taxon>
        <taxon>Pseudomonadati</taxon>
        <taxon>Bacteroidota</taxon>
        <taxon>Sphingobacteriia</taxon>
        <taxon>Sphingobacteriales</taxon>
        <taxon>Sphingobacteriaceae</taxon>
        <taxon>Sphingobacterium</taxon>
    </lineage>
</organism>
<evidence type="ECO:0000313" key="5">
    <source>
        <dbReference type="EMBL" id="HIX55406.1"/>
    </source>
</evidence>
<protein>
    <submittedName>
        <fullName evidence="5">Tetratricopeptide repeat protein</fullName>
    </submittedName>
</protein>
<feature type="repeat" description="TPR" evidence="3">
    <location>
        <begin position="263"/>
        <end position="296"/>
    </location>
</feature>
<dbReference type="SUPFAM" id="SSF48452">
    <property type="entry name" value="TPR-like"/>
    <property type="match status" value="1"/>
</dbReference>
<feature type="repeat" description="TPR" evidence="3">
    <location>
        <begin position="127"/>
        <end position="160"/>
    </location>
</feature>
<feature type="signal peptide" evidence="4">
    <location>
        <begin position="1"/>
        <end position="26"/>
    </location>
</feature>
<keyword evidence="2 3" id="KW-0802">TPR repeat</keyword>
<dbReference type="PANTHER" id="PTHR44943">
    <property type="entry name" value="CELLULOSE SYNTHASE OPERON PROTEIN C"/>
    <property type="match status" value="1"/>
</dbReference>
<evidence type="ECO:0000256" key="2">
    <source>
        <dbReference type="ARBA" id="ARBA00022803"/>
    </source>
</evidence>
<dbReference type="EMBL" id="DXEZ01000289">
    <property type="protein sequence ID" value="HIX55406.1"/>
    <property type="molecule type" value="Genomic_DNA"/>
</dbReference>
<dbReference type="AlphaFoldDB" id="A0A9D2B007"/>
<sequence length="301" mass="34966">MKRSKINLYSILITLAILMLQQTAVAQSAYKESSNSFARYTQSGDMKNLQEAKKQIDKAYKTKRDSASTRVNIMRALIYSSLAYIDSNRTVGYDKDPIDETYHSLELINAKNNYYDSEIRYVEQNLKAALIHQANKALNENEFDQAYSSFSRVHKLMPNNSEVLNNLALMAFQADKYEESIEYYKQILNAEWASPEHYQQLAEIYKRSENLQEQINVLEEGSQRFPDSKALIFELVDLYAKNKIYGALINRIDKALNFEPENIDLLYLAGFANQKQKNTEKAQRYYEQIISLDQNNYEANL</sequence>
<dbReference type="InterPro" id="IPR019734">
    <property type="entry name" value="TPR_rpt"/>
</dbReference>
<dbReference type="PROSITE" id="PS50005">
    <property type="entry name" value="TPR"/>
    <property type="match status" value="2"/>
</dbReference>
<reference evidence="5" key="2">
    <citation type="submission" date="2021-04" db="EMBL/GenBank/DDBJ databases">
        <authorList>
            <person name="Gilroy R."/>
        </authorList>
    </citation>
    <scope>NUCLEOTIDE SEQUENCE</scope>
    <source>
        <strain evidence="5">1719</strain>
    </source>
</reference>
<keyword evidence="1" id="KW-0677">Repeat</keyword>
<proteinExistence type="predicted"/>
<dbReference type="PANTHER" id="PTHR44943:SF4">
    <property type="entry name" value="TPR REPEAT-CONTAINING PROTEIN MJ0798"/>
    <property type="match status" value="1"/>
</dbReference>
<accession>A0A9D2B007</accession>
<name>A0A9D2B007_9SPHI</name>
<reference evidence="5" key="1">
    <citation type="journal article" date="2021" name="PeerJ">
        <title>Extensive microbial diversity within the chicken gut microbiome revealed by metagenomics and culture.</title>
        <authorList>
            <person name="Gilroy R."/>
            <person name="Ravi A."/>
            <person name="Getino M."/>
            <person name="Pursley I."/>
            <person name="Horton D.L."/>
            <person name="Alikhan N.F."/>
            <person name="Baker D."/>
            <person name="Gharbi K."/>
            <person name="Hall N."/>
            <person name="Watson M."/>
            <person name="Adriaenssens E.M."/>
            <person name="Foster-Nyarko E."/>
            <person name="Jarju S."/>
            <person name="Secka A."/>
            <person name="Antonio M."/>
            <person name="Oren A."/>
            <person name="Chaudhuri R.R."/>
            <person name="La Ragione R."/>
            <person name="Hildebrand F."/>
            <person name="Pallen M.J."/>
        </authorList>
    </citation>
    <scope>NUCLEOTIDE SEQUENCE</scope>
    <source>
        <strain evidence="5">1719</strain>
    </source>
</reference>